<accession>A0A841CL72</accession>
<keyword evidence="2" id="KW-1185">Reference proteome</keyword>
<sequence>MRVLLGLAVSGLLAVVLLLGRWSVVTLGIAAVRDRHVPRLAVTRLGVCT</sequence>
<name>A0A841CL72_9PSEU</name>
<gene>
    <name evidence="1" type="ORF">FHS29_004435</name>
</gene>
<proteinExistence type="predicted"/>
<dbReference type="EMBL" id="JACHJN010000006">
    <property type="protein sequence ID" value="MBB5957840.1"/>
    <property type="molecule type" value="Genomic_DNA"/>
</dbReference>
<reference evidence="1 2" key="1">
    <citation type="submission" date="2020-08" db="EMBL/GenBank/DDBJ databases">
        <title>Genomic Encyclopedia of Type Strains, Phase III (KMG-III): the genomes of soil and plant-associated and newly described type strains.</title>
        <authorList>
            <person name="Whitman W."/>
        </authorList>
    </citation>
    <scope>NUCLEOTIDE SEQUENCE [LARGE SCALE GENOMIC DNA]</scope>
    <source>
        <strain evidence="1 2">CECT 8640</strain>
    </source>
</reference>
<evidence type="ECO:0000313" key="1">
    <source>
        <dbReference type="EMBL" id="MBB5957840.1"/>
    </source>
</evidence>
<comment type="caution">
    <text evidence="1">The sequence shown here is derived from an EMBL/GenBank/DDBJ whole genome shotgun (WGS) entry which is preliminary data.</text>
</comment>
<dbReference type="Proteomes" id="UP000547510">
    <property type="component" value="Unassembled WGS sequence"/>
</dbReference>
<dbReference type="RefSeq" id="WP_184693204.1">
    <property type="nucleotide sequence ID" value="NZ_JACHJN010000006.1"/>
</dbReference>
<evidence type="ECO:0000313" key="2">
    <source>
        <dbReference type="Proteomes" id="UP000547510"/>
    </source>
</evidence>
<dbReference type="AlphaFoldDB" id="A0A841CL72"/>
<organism evidence="1 2">
    <name type="scientific">Saccharothrix tamanrassetensis</name>
    <dbReference type="NCBI Taxonomy" id="1051531"/>
    <lineage>
        <taxon>Bacteria</taxon>
        <taxon>Bacillati</taxon>
        <taxon>Actinomycetota</taxon>
        <taxon>Actinomycetes</taxon>
        <taxon>Pseudonocardiales</taxon>
        <taxon>Pseudonocardiaceae</taxon>
        <taxon>Saccharothrix</taxon>
    </lineage>
</organism>
<protein>
    <submittedName>
        <fullName evidence="1">Uncharacterized protein</fullName>
    </submittedName>
</protein>